<accession>A0A6G1J8F5</accession>
<dbReference type="Proteomes" id="UP000799291">
    <property type="component" value="Unassembled WGS sequence"/>
</dbReference>
<proteinExistence type="predicted"/>
<keyword evidence="2" id="KW-1185">Reference proteome</keyword>
<evidence type="ECO:0000313" key="1">
    <source>
        <dbReference type="EMBL" id="KAF2686409.1"/>
    </source>
</evidence>
<gene>
    <name evidence="1" type="ORF">K458DRAFT_486370</name>
</gene>
<reference evidence="1" key="1">
    <citation type="journal article" date="2020" name="Stud. Mycol.">
        <title>101 Dothideomycetes genomes: a test case for predicting lifestyles and emergence of pathogens.</title>
        <authorList>
            <person name="Haridas S."/>
            <person name="Albert R."/>
            <person name="Binder M."/>
            <person name="Bloem J."/>
            <person name="Labutti K."/>
            <person name="Salamov A."/>
            <person name="Andreopoulos B."/>
            <person name="Baker S."/>
            <person name="Barry K."/>
            <person name="Bills G."/>
            <person name="Bluhm B."/>
            <person name="Cannon C."/>
            <person name="Castanera R."/>
            <person name="Culley D."/>
            <person name="Daum C."/>
            <person name="Ezra D."/>
            <person name="Gonzalez J."/>
            <person name="Henrissat B."/>
            <person name="Kuo A."/>
            <person name="Liang C."/>
            <person name="Lipzen A."/>
            <person name="Lutzoni F."/>
            <person name="Magnuson J."/>
            <person name="Mondo S."/>
            <person name="Nolan M."/>
            <person name="Ohm R."/>
            <person name="Pangilinan J."/>
            <person name="Park H.-J."/>
            <person name="Ramirez L."/>
            <person name="Alfaro M."/>
            <person name="Sun H."/>
            <person name="Tritt A."/>
            <person name="Yoshinaga Y."/>
            <person name="Zwiers L.-H."/>
            <person name="Turgeon B."/>
            <person name="Goodwin S."/>
            <person name="Spatafora J."/>
            <person name="Crous P."/>
            <person name="Grigoriev I."/>
        </authorList>
    </citation>
    <scope>NUCLEOTIDE SEQUENCE</scope>
    <source>
        <strain evidence="1">CBS 122367</strain>
    </source>
</reference>
<sequence>MPNISAILCCYPSFFGRKKHERPESIKPQRPNLLAIPRELRDQILTYVLVARRQPPTTLSEIRQQDRDFRDGRLEKNIYYSRNPADYKSNSLPALLTCRQLHSEILEILNRFSFGYELDVKFLNERYFVPTWVLIPIISKNIPHLRAVFQSMGTYERQPEEFPIGNEYGQMDIWRQGCGGPPLYVWMFYDLLERFLNFGPVGPVDPDKSEVVTINCLELDFVDPEDTSLLPPEPLTEHERSRSLHLHVYGSWSRDEPMKMLRPESLARNLAGQINGLLNMGYHSASYGTMLYERIGRIVVKVNGDVLGEFDIGQMLADLKFNDDFGNYAWNHRVSQWVYFKQSAMKMRRDRGLRVVEPSENCWEEAQATADRLYAGRKVWDPIANTYMDD</sequence>
<evidence type="ECO:0008006" key="3">
    <source>
        <dbReference type="Google" id="ProtNLM"/>
    </source>
</evidence>
<protein>
    <recommendedName>
        <fullName evidence="3">F-box domain-containing protein</fullName>
    </recommendedName>
</protein>
<name>A0A6G1J8F5_9PLEO</name>
<evidence type="ECO:0000313" key="2">
    <source>
        <dbReference type="Proteomes" id="UP000799291"/>
    </source>
</evidence>
<organism evidence="1 2">
    <name type="scientific">Lentithecium fluviatile CBS 122367</name>
    <dbReference type="NCBI Taxonomy" id="1168545"/>
    <lineage>
        <taxon>Eukaryota</taxon>
        <taxon>Fungi</taxon>
        <taxon>Dikarya</taxon>
        <taxon>Ascomycota</taxon>
        <taxon>Pezizomycotina</taxon>
        <taxon>Dothideomycetes</taxon>
        <taxon>Pleosporomycetidae</taxon>
        <taxon>Pleosporales</taxon>
        <taxon>Massarineae</taxon>
        <taxon>Lentitheciaceae</taxon>
        <taxon>Lentithecium</taxon>
    </lineage>
</organism>
<dbReference type="AlphaFoldDB" id="A0A6G1J8F5"/>
<dbReference type="OrthoDB" id="2823490at2759"/>
<dbReference type="EMBL" id="MU005577">
    <property type="protein sequence ID" value="KAF2686409.1"/>
    <property type="molecule type" value="Genomic_DNA"/>
</dbReference>